<dbReference type="OrthoDB" id="297496at2759"/>
<dbReference type="Gene3D" id="1.10.287.70">
    <property type="match status" value="1"/>
</dbReference>
<feature type="transmembrane region" description="Helical" evidence="11">
    <location>
        <begin position="142"/>
        <end position="165"/>
    </location>
</feature>
<evidence type="ECO:0000256" key="1">
    <source>
        <dbReference type="ARBA" id="ARBA00004141"/>
    </source>
</evidence>
<evidence type="ECO:0000313" key="13">
    <source>
        <dbReference type="Ensembl" id="ENSCAFP00845019881.1"/>
    </source>
</evidence>
<accession>A0A8I3NUY1</accession>
<evidence type="ECO:0000256" key="2">
    <source>
        <dbReference type="ARBA" id="ARBA00022448"/>
    </source>
</evidence>
<keyword evidence="2 9" id="KW-0813">Transport</keyword>
<dbReference type="Ensembl" id="ENSCAFT00845025270.1">
    <property type="protein sequence ID" value="ENSCAFP00845019881.1"/>
    <property type="gene ID" value="ENSCAFG00845014126.1"/>
</dbReference>
<feature type="transmembrane region" description="Helical" evidence="11">
    <location>
        <begin position="36"/>
        <end position="57"/>
    </location>
</feature>
<feature type="region of interest" description="Disordered" evidence="10">
    <location>
        <begin position="454"/>
        <end position="474"/>
    </location>
</feature>
<feature type="transmembrane region" description="Helical" evidence="11">
    <location>
        <begin position="192"/>
        <end position="214"/>
    </location>
</feature>
<evidence type="ECO:0000256" key="11">
    <source>
        <dbReference type="SAM" id="Phobius"/>
    </source>
</evidence>
<dbReference type="Pfam" id="PF07885">
    <property type="entry name" value="Ion_trans_2"/>
    <property type="match status" value="2"/>
</dbReference>
<feature type="transmembrane region" description="Helical" evidence="11">
    <location>
        <begin position="117"/>
        <end position="136"/>
    </location>
</feature>
<comment type="similarity">
    <text evidence="9">Belongs to the two pore domain potassium channel (TC 1.A.1.8) family.</text>
</comment>
<organism evidence="13 14">
    <name type="scientific">Canis lupus familiaris</name>
    <name type="common">Dog</name>
    <name type="synonym">Canis familiaris</name>
    <dbReference type="NCBI Taxonomy" id="9615"/>
    <lineage>
        <taxon>Eukaryota</taxon>
        <taxon>Metazoa</taxon>
        <taxon>Chordata</taxon>
        <taxon>Craniata</taxon>
        <taxon>Vertebrata</taxon>
        <taxon>Euteleostomi</taxon>
        <taxon>Mammalia</taxon>
        <taxon>Eutheria</taxon>
        <taxon>Laurasiatheria</taxon>
        <taxon>Carnivora</taxon>
        <taxon>Caniformia</taxon>
        <taxon>Canidae</taxon>
        <taxon>Canis</taxon>
    </lineage>
</organism>
<dbReference type="Reactome" id="R-CFA-1299361">
    <property type="pathway name" value="TWIK-related alkaline pH activated K+ channel (TALK)"/>
</dbReference>
<evidence type="ECO:0000256" key="3">
    <source>
        <dbReference type="ARBA" id="ARBA00022692"/>
    </source>
</evidence>
<proteinExistence type="inferred from homology"/>
<reference evidence="13" key="2">
    <citation type="submission" date="2025-08" db="UniProtKB">
        <authorList>
            <consortium name="Ensembl"/>
        </authorList>
    </citation>
    <scope>IDENTIFICATION</scope>
    <source>
        <strain evidence="13">Boxer</strain>
    </source>
</reference>
<dbReference type="InterPro" id="IPR013099">
    <property type="entry name" value="K_chnl_dom"/>
</dbReference>
<comment type="subcellular location">
    <subcellularLocation>
        <location evidence="1">Membrane</location>
        <topology evidence="1">Multi-pass membrane protein</topology>
    </subcellularLocation>
</comment>
<evidence type="ECO:0000256" key="8">
    <source>
        <dbReference type="ARBA" id="ARBA00023303"/>
    </source>
</evidence>
<dbReference type="GeneTree" id="ENSGT00940000162681"/>
<dbReference type="GO" id="GO:0005886">
    <property type="term" value="C:plasma membrane"/>
    <property type="evidence" value="ECO:0000318"/>
    <property type="project" value="GO_Central"/>
</dbReference>
<reference evidence="13" key="3">
    <citation type="submission" date="2025-09" db="UniProtKB">
        <authorList>
            <consortium name="Ensembl"/>
        </authorList>
    </citation>
    <scope>IDENTIFICATION</scope>
    <source>
        <strain evidence="13">Boxer</strain>
    </source>
</reference>
<gene>
    <name evidence="13" type="primary">KCNK17</name>
</gene>
<dbReference type="GO" id="GO:0015271">
    <property type="term" value="F:outward rectifier potassium channel activity"/>
    <property type="evidence" value="ECO:0000318"/>
    <property type="project" value="GO_Central"/>
</dbReference>
<sequence>MVPGAGLPASPALCGPRARAAAARDPRAPECAVPGTLLLLLAYLAYLALGAGVFWVLESPAARDSSARFQRDKWALLRNFTCLDGPALDSLIRGIIQAYQSGDIVLGNTTSMGRWEFVGSFFFSVSTVTTIGYGNLSPRTMAARLFCIFFALVGIPLNLVVLNRLGHLMQQGMHRCARRLGGTWQDPAKARWLVGSSTLLSGLLFFLLLPPLLFCHMEGWSYVESFYFAFITLSTVGFGDYVIEGPCVRGLYCPFLTFSILRGSLWLWKEIFEKVSSNWVCARSDPQSGEMCLRRAETSGSKGHICPPHSSENDFLDLSSPLCSDCHLLESRPGCRIWLVTQVGPWTTLERLPFTQSTVEWYRGFEQPVSLSPPWLLGSLKFTGAIFHLPSSSENLQCFPIVRIESKIHARDPCVAKPCLPLYSALSSALHPSHQGLHRNSFSPGLCDMTGPGAVCQNNQSSEQETQDLPQWWS</sequence>
<feature type="compositionally biased region" description="Polar residues" evidence="10">
    <location>
        <begin position="456"/>
        <end position="474"/>
    </location>
</feature>
<keyword evidence="8 9" id="KW-0407">Ion channel</keyword>
<evidence type="ECO:0000256" key="10">
    <source>
        <dbReference type="SAM" id="MobiDB-lite"/>
    </source>
</evidence>
<evidence type="ECO:0000256" key="4">
    <source>
        <dbReference type="ARBA" id="ARBA00022958"/>
    </source>
</evidence>
<dbReference type="Proteomes" id="UP000805418">
    <property type="component" value="Chromosome 12"/>
</dbReference>
<dbReference type="InterPro" id="IPR003280">
    <property type="entry name" value="2pore_dom_K_chnl"/>
</dbReference>
<keyword evidence="14" id="KW-1185">Reference proteome</keyword>
<dbReference type="PANTHER" id="PTHR11003:SF340">
    <property type="entry name" value="POTASSIUM CHANNEL SUBFAMILY K MEMBER 17"/>
    <property type="match status" value="1"/>
</dbReference>
<evidence type="ECO:0000313" key="14">
    <source>
        <dbReference type="Proteomes" id="UP000805418"/>
    </source>
</evidence>
<dbReference type="SUPFAM" id="SSF81324">
    <property type="entry name" value="Voltage-gated potassium channels"/>
    <property type="match status" value="2"/>
</dbReference>
<dbReference type="AlphaFoldDB" id="A0A8I3NUY1"/>
<dbReference type="FunFam" id="1.10.287.70:FF:000110">
    <property type="entry name" value="Potassium channel subfamily K member"/>
    <property type="match status" value="1"/>
</dbReference>
<evidence type="ECO:0000256" key="9">
    <source>
        <dbReference type="RuleBase" id="RU003857"/>
    </source>
</evidence>
<keyword evidence="3 9" id="KW-0812">Transmembrane</keyword>
<evidence type="ECO:0000256" key="7">
    <source>
        <dbReference type="ARBA" id="ARBA00023136"/>
    </source>
</evidence>
<protein>
    <submittedName>
        <fullName evidence="13">Potassium two pore domain channel subfamily K member 17</fullName>
    </submittedName>
</protein>
<keyword evidence="7 11" id="KW-0472">Membrane</keyword>
<dbReference type="Reactome" id="R-CFA-5576886">
    <property type="pathway name" value="Phase 4 - resting membrane potential"/>
</dbReference>
<evidence type="ECO:0000259" key="12">
    <source>
        <dbReference type="Pfam" id="PF07885"/>
    </source>
</evidence>
<keyword evidence="5 11" id="KW-1133">Transmembrane helix</keyword>
<evidence type="ECO:0000256" key="6">
    <source>
        <dbReference type="ARBA" id="ARBA00023065"/>
    </source>
</evidence>
<keyword evidence="4" id="KW-0630">Potassium</keyword>
<dbReference type="GO" id="GO:0071805">
    <property type="term" value="P:potassium ion transmembrane transport"/>
    <property type="evidence" value="ECO:0000318"/>
    <property type="project" value="GO_Central"/>
</dbReference>
<name>A0A8I3NUY1_CANLF</name>
<keyword evidence="6 9" id="KW-0406">Ion transport</keyword>
<reference evidence="13" key="1">
    <citation type="submission" date="2020-03" db="EMBL/GenBank/DDBJ databases">
        <title>Long-read based genome assembly of a Labrador retriever dog.</title>
        <authorList>
            <person name="Eory L."/>
            <person name="Zhang W."/>
            <person name="Schoenebeck J."/>
        </authorList>
    </citation>
    <scope>NUCLEOTIDE SEQUENCE [LARGE SCALE GENOMIC DNA]</scope>
    <source>
        <strain evidence="13">Labrador retriever</strain>
    </source>
</reference>
<evidence type="ECO:0000256" key="5">
    <source>
        <dbReference type="ARBA" id="ARBA00022989"/>
    </source>
</evidence>
<dbReference type="GO" id="GO:0022841">
    <property type="term" value="F:potassium ion leak channel activity"/>
    <property type="evidence" value="ECO:0000318"/>
    <property type="project" value="GO_Central"/>
</dbReference>
<dbReference type="PRINTS" id="PR01333">
    <property type="entry name" value="2POREKCHANEL"/>
</dbReference>
<feature type="domain" description="Potassium channel" evidence="12">
    <location>
        <begin position="110"/>
        <end position="170"/>
    </location>
</feature>
<dbReference type="PANTHER" id="PTHR11003">
    <property type="entry name" value="POTASSIUM CHANNEL, SUBFAMILY K"/>
    <property type="match status" value="1"/>
</dbReference>
<feature type="domain" description="Potassium channel" evidence="12">
    <location>
        <begin position="202"/>
        <end position="252"/>
    </location>
</feature>